<evidence type="ECO:0000313" key="3">
    <source>
        <dbReference type="Proteomes" id="UP000711407"/>
    </source>
</evidence>
<name>A0A921E852_9BACT</name>
<dbReference type="GO" id="GO:0016788">
    <property type="term" value="F:hydrolase activity, acting on ester bonds"/>
    <property type="evidence" value="ECO:0007669"/>
    <property type="project" value="UniProtKB-ARBA"/>
</dbReference>
<proteinExistence type="predicted"/>
<sequence>MLFHNFLRKCAATALTTLLACQAAAAFELSPTSPTGSENFNSMWDVSASAPLLATPADWKVERQMDAPRTLGSWDAATDQLMYSGGIALPSNAKNGTWNFGSSTDESDRAVGGLSTTVANGTRCVNVMTKVTNASDTPIDRLTLSYAIEKYREGANVAGYSVQLYTSSDGEAWQSAGEAFLTSFAPDAQTAGADIVPISTVTVENKTMMADIPAGATMYLAWNISVSSGSSPDKAMALAIDDVSVTAGFNSGDAHYIFVENASGAKQLSLYSTSSDHFAPKPGEAPEMSKTINGVTYWGWTLGGTLPTDIHLTDGEAYDTDGFTLSSARDYYLCASPAGISEIDDPDSYTGWVDPDLPPFTPSGIYLRGEVNSWDNLDGWEFSNEGNGVYVLYDKTLNGAFKIADASWSSACNYGSNGTNIVADAPYQLQSGTDSNISCGANLFECKRIVLNITASGEATLLLESNDDPTGLTTVYVIGDFNGWNYMNTSGALNLDETDQLFKGRISMKAGDNGTSRWRIYQRLGMGGVWGAASDGENALSGTLVKGSTMSVATTPATYDVTFDIVTGAYTLTEVESQITGISLSPADVVLMRTMPETVKILSLNNSLIHYNDQNEVFNAIAESMGKDASWTRHTLLGKSLATHWDEGDGLAADGTPGAKMMVRSDAWTHIILQEQSSLPRTNPAAFRESVAKWVGYIREYCPNPNAAIILPVNWAYSSDWENFTAYNKMFIDNYMDVAAEFGLIVCPVANAYQAVYETEGTQGIAPWFSDDRHPTPLSTYMAACMEYGLIYGQDPTEISWHTEGLTDTEAASMRSYASAALKSVTNYVDHINGKIHYKVAMIDDFGLEYAPEGDVAYSVSGGGTVDSDGCFTSDGSAGEFEVTAAVGNFSKSAKIKVADCVTEVESYPAIYMNQDNLTVSEDFDSMGDAADATLPEAWRIDRQTVEPRTIGTYGVALTNTTYSGGINLPSNAKNGIWNFGNGESTDRAVGGITTGVDNGTRAINLYTHLYNDGRKNIEQLTLSYDIEKYRQGSNPAGFAVKLYYSVDGRHWTAAGDDFYTYLAPDAQTAGYAEVPGETTTVEGQLPTGLGRGMDLYLAWNISVASGSAANLAMALAIDNVTLTGQLPEVPVCRHYIYVDDCTGWDSLGLYAYGDSELWGAWPGQAPIDERDINGTIYKVFGLDTETGSYNLIFNNWNNGLQLPDYPIVADRDYYFRIDDQKAVEIDPDSGIADLAADNGFVTMSGNIIHAATTTQFTVWNSCGVRVASAQGLEFDMNTLPQGIYVIKCTAPSESATLKVMRR</sequence>
<dbReference type="InterPro" id="IPR013783">
    <property type="entry name" value="Ig-like_fold"/>
</dbReference>
<evidence type="ECO:0000313" key="2">
    <source>
        <dbReference type="EMBL" id="HJE38934.1"/>
    </source>
</evidence>
<dbReference type="Gene3D" id="2.60.40.10">
    <property type="entry name" value="Immunoglobulins"/>
    <property type="match status" value="1"/>
</dbReference>
<dbReference type="InterPro" id="IPR036514">
    <property type="entry name" value="SGNH_hydro_sf"/>
</dbReference>
<dbReference type="Proteomes" id="UP000711407">
    <property type="component" value="Unassembled WGS sequence"/>
</dbReference>
<accession>A0A921E852</accession>
<evidence type="ECO:0008006" key="4">
    <source>
        <dbReference type="Google" id="ProtNLM"/>
    </source>
</evidence>
<keyword evidence="1" id="KW-0732">Signal</keyword>
<comment type="caution">
    <text evidence="2">The sequence shown here is derived from an EMBL/GenBank/DDBJ whole genome shotgun (WGS) entry which is preliminary data.</text>
</comment>
<protein>
    <recommendedName>
        <fullName evidence="4">SGNH hydrolase-type esterase domain-containing protein</fullName>
    </recommendedName>
</protein>
<feature type="chain" id="PRO_5037346927" description="SGNH hydrolase-type esterase domain-containing protein" evidence="1">
    <location>
        <begin position="26"/>
        <end position="1303"/>
    </location>
</feature>
<dbReference type="Gene3D" id="3.40.50.1110">
    <property type="entry name" value="SGNH hydrolase"/>
    <property type="match status" value="1"/>
</dbReference>
<feature type="signal peptide" evidence="1">
    <location>
        <begin position="1"/>
        <end position="25"/>
    </location>
</feature>
<reference evidence="2" key="2">
    <citation type="submission" date="2021-09" db="EMBL/GenBank/DDBJ databases">
        <authorList>
            <person name="Gilroy R."/>
        </authorList>
    </citation>
    <scope>NUCLEOTIDE SEQUENCE</scope>
    <source>
        <strain evidence="2">4100</strain>
    </source>
</reference>
<reference evidence="2" key="1">
    <citation type="journal article" date="2021" name="PeerJ">
        <title>Extensive microbial diversity within the chicken gut microbiome revealed by metagenomics and culture.</title>
        <authorList>
            <person name="Gilroy R."/>
            <person name="Ravi A."/>
            <person name="Getino M."/>
            <person name="Pursley I."/>
            <person name="Horton D.L."/>
            <person name="Alikhan N.F."/>
            <person name="Baker D."/>
            <person name="Gharbi K."/>
            <person name="Hall N."/>
            <person name="Watson M."/>
            <person name="Adriaenssens E.M."/>
            <person name="Foster-Nyarko E."/>
            <person name="Jarju S."/>
            <person name="Secka A."/>
            <person name="Antonio M."/>
            <person name="Oren A."/>
            <person name="Chaudhuri R.R."/>
            <person name="La Ragione R."/>
            <person name="Hildebrand F."/>
            <person name="Pallen M.J."/>
        </authorList>
    </citation>
    <scope>NUCLEOTIDE SEQUENCE</scope>
    <source>
        <strain evidence="2">4100</strain>
    </source>
</reference>
<gene>
    <name evidence="2" type="ORF">K8V47_04145</name>
</gene>
<dbReference type="SUPFAM" id="SSF52266">
    <property type="entry name" value="SGNH hydrolase"/>
    <property type="match status" value="1"/>
</dbReference>
<organism evidence="2 3">
    <name type="scientific">Candidatus Amulumruptor caecigallinarius</name>
    <dbReference type="NCBI Taxonomy" id="2109911"/>
    <lineage>
        <taxon>Bacteria</taxon>
        <taxon>Pseudomonadati</taxon>
        <taxon>Bacteroidota</taxon>
        <taxon>Bacteroidia</taxon>
        <taxon>Bacteroidales</taxon>
        <taxon>Muribaculaceae</taxon>
        <taxon>Candidatus Amulumruptor</taxon>
    </lineage>
</organism>
<dbReference type="Gene3D" id="2.60.40.3620">
    <property type="match status" value="1"/>
</dbReference>
<dbReference type="EMBL" id="DYXT01000023">
    <property type="protein sequence ID" value="HJE38934.1"/>
    <property type="molecule type" value="Genomic_DNA"/>
</dbReference>
<evidence type="ECO:0000256" key="1">
    <source>
        <dbReference type="SAM" id="SignalP"/>
    </source>
</evidence>